<organism evidence="6 7">
    <name type="scientific">Sphenostylis stenocarpa</name>
    <dbReference type="NCBI Taxonomy" id="92480"/>
    <lineage>
        <taxon>Eukaryota</taxon>
        <taxon>Viridiplantae</taxon>
        <taxon>Streptophyta</taxon>
        <taxon>Embryophyta</taxon>
        <taxon>Tracheophyta</taxon>
        <taxon>Spermatophyta</taxon>
        <taxon>Magnoliopsida</taxon>
        <taxon>eudicotyledons</taxon>
        <taxon>Gunneridae</taxon>
        <taxon>Pentapetalae</taxon>
        <taxon>rosids</taxon>
        <taxon>fabids</taxon>
        <taxon>Fabales</taxon>
        <taxon>Fabaceae</taxon>
        <taxon>Papilionoideae</taxon>
        <taxon>50 kb inversion clade</taxon>
        <taxon>NPAAA clade</taxon>
        <taxon>indigoferoid/millettioid clade</taxon>
        <taxon>Phaseoleae</taxon>
        <taxon>Sphenostylis</taxon>
    </lineage>
</organism>
<feature type="region of interest" description="Disordered" evidence="4">
    <location>
        <begin position="273"/>
        <end position="312"/>
    </location>
</feature>
<feature type="compositionally biased region" description="Basic and acidic residues" evidence="4">
    <location>
        <begin position="302"/>
        <end position="312"/>
    </location>
</feature>
<sequence length="1020" mass="114011">MDMDDMDMDIPLPEELELLESNSHFPEQNQEEEDHHYYFADLDPPTEPHSPQPPPDLPAPSLEIESNGHKRSRPSSPPEEKRTKVRVAVEEDSSTAAADEDWLRYSPPLPEPSAQETTFPKEKTLSRFASEIDGECMPISAPNGDRVYAKLNRFEGEERVKNLDCNSYSAELSSEPINVILERLEQEAFAKALEASSEGQSVPDVPEAQTVHERLWVDKYAPNSFTELLSDEQTNREVLLWLKQWDSVVFGSEIRSTSDDVLSALKRHSSTVHNKKPLNSKFPGKNGGPKWSNGGRYINSTRMDESGSSKRIQDVRNMKSRNIGPPEQKILLLCGPPGLGKTTLAHVAARHCGYHVVEINASDDRSTSTIEAKILDVVQMNSVLSDSRPKCLVVDEIDGALGDGKGAVEVLLKMISAERKPDAGKQSLSKGQLEKKASKKGSKTASLSRPVICICNDLYAPALRPLRQLANAHDFTNNIAYVLALAPCMLTGNNSHQPSPPPYTNLFFRLLGRLTYICNKEGMKASAIALTALAEYTVIRVLRKFSSIHDSSSESPPSMGLLRVTFDDAEEMYHLQQSEGGVKAPVTYGKKLWLQACGIKCLFSAEAGLQGIPWAVVAECLFSVKRGISLISFQKHLRINNLTQSFDIGSQVVGQKDKSKNVLDIWKEIFYKRRTKKMERNSQRGKSFEFDSLYSLVSNRGDSDLILDGIHENVLRLNYHDPMMQKTVKCFNNLGVYDLLHQYIMHTQQMPLYVYLPLVPITVHQIVSQVQKPNIEWPKSHQRYRTMMMEKMDILNTWHHKIPPQIARHLSTSSFVEDLISPLLHILSPPTIRPVALQLLSDKEKNDLTQLVSKMVSYAITYKTVKSDILPQTLKCEVADGLTLSLVPPISDFINFKDYTSNHYVLSVAMKQILVHEVEKRRILQVGIDKTGALANGGHGVIETGTNKIPLPKTNYTTAVDMKTNENQVNVVARQLNTNPTIVSSNLNTDKSSSATNSGKLLNTGNMKKPTRSSSSFFDR</sequence>
<dbReference type="InterPro" id="IPR027417">
    <property type="entry name" value="P-loop_NTPase"/>
</dbReference>
<evidence type="ECO:0000256" key="4">
    <source>
        <dbReference type="SAM" id="MobiDB-lite"/>
    </source>
</evidence>
<dbReference type="GO" id="GO:0016887">
    <property type="term" value="F:ATP hydrolysis activity"/>
    <property type="evidence" value="ECO:0007669"/>
    <property type="project" value="InterPro"/>
</dbReference>
<evidence type="ECO:0000256" key="1">
    <source>
        <dbReference type="ARBA" id="ARBA00004123"/>
    </source>
</evidence>
<dbReference type="CDD" id="cd00009">
    <property type="entry name" value="AAA"/>
    <property type="match status" value="1"/>
</dbReference>
<dbReference type="EMBL" id="OY731404">
    <property type="protein sequence ID" value="CAJ1967958.1"/>
    <property type="molecule type" value="Genomic_DNA"/>
</dbReference>
<feature type="region of interest" description="Disordered" evidence="4">
    <location>
        <begin position="982"/>
        <end position="1020"/>
    </location>
</feature>
<dbReference type="SMART" id="SM00382">
    <property type="entry name" value="AAA"/>
    <property type="match status" value="1"/>
</dbReference>
<evidence type="ECO:0000313" key="6">
    <source>
        <dbReference type="EMBL" id="CAJ1967958.1"/>
    </source>
</evidence>
<dbReference type="PANTHER" id="PTHR46765:SF1">
    <property type="entry name" value="P-LOOP CONTAINING NUCLEOSIDE TRIPHOSPHATE HYDROLASES SUPERFAMILY PROTEIN"/>
    <property type="match status" value="1"/>
</dbReference>
<dbReference type="InterPro" id="IPR003959">
    <property type="entry name" value="ATPase_AAA_core"/>
</dbReference>
<dbReference type="InterPro" id="IPR053016">
    <property type="entry name" value="CTF18-RFC_complex"/>
</dbReference>
<evidence type="ECO:0000259" key="5">
    <source>
        <dbReference type="SMART" id="SM00382"/>
    </source>
</evidence>
<gene>
    <name evidence="6" type="ORF">AYBTSS11_LOCUS21459</name>
</gene>
<feature type="compositionally biased region" description="Pro residues" evidence="4">
    <location>
        <begin position="45"/>
        <end position="58"/>
    </location>
</feature>
<dbReference type="GO" id="GO:0005634">
    <property type="term" value="C:nucleus"/>
    <property type="evidence" value="ECO:0007669"/>
    <property type="project" value="UniProtKB-SubCell"/>
</dbReference>
<feature type="region of interest" description="Disordered" evidence="4">
    <location>
        <begin position="422"/>
        <end position="442"/>
    </location>
</feature>
<comment type="subcellular location">
    <subcellularLocation>
        <location evidence="1">Nucleus</location>
    </subcellularLocation>
</comment>
<name>A0AA86VIK8_9FABA</name>
<dbReference type="GO" id="GO:0005524">
    <property type="term" value="F:ATP binding"/>
    <property type="evidence" value="ECO:0007669"/>
    <property type="project" value="InterPro"/>
</dbReference>
<feature type="region of interest" description="Disordered" evidence="4">
    <location>
        <begin position="1"/>
        <end position="120"/>
    </location>
</feature>
<evidence type="ECO:0000256" key="2">
    <source>
        <dbReference type="ARBA" id="ARBA00023242"/>
    </source>
</evidence>
<dbReference type="AlphaFoldDB" id="A0AA86VIK8"/>
<dbReference type="PANTHER" id="PTHR46765">
    <property type="entry name" value="P-LOOP CONTAINING NUCLEOSIDE TRIPHOSPHATE HYDROLASES SUPERFAMILY PROTEIN"/>
    <property type="match status" value="1"/>
</dbReference>
<proteinExistence type="inferred from homology"/>
<dbReference type="SUPFAM" id="SSF52540">
    <property type="entry name" value="P-loop containing nucleoside triphosphate hydrolases"/>
    <property type="match status" value="1"/>
</dbReference>
<evidence type="ECO:0000256" key="3">
    <source>
        <dbReference type="ARBA" id="ARBA00043975"/>
    </source>
</evidence>
<reference evidence="6" key="1">
    <citation type="submission" date="2023-10" db="EMBL/GenBank/DDBJ databases">
        <authorList>
            <person name="Domelevo Entfellner J.-B."/>
        </authorList>
    </citation>
    <scope>NUCLEOTIDE SEQUENCE</scope>
</reference>
<dbReference type="Pfam" id="PF00004">
    <property type="entry name" value="AAA"/>
    <property type="match status" value="1"/>
</dbReference>
<dbReference type="Gramene" id="rna-AYBTSS11_LOCUS21459">
    <property type="protein sequence ID" value="CAJ1967958.1"/>
    <property type="gene ID" value="gene-AYBTSS11_LOCUS21459"/>
</dbReference>
<dbReference type="Proteomes" id="UP001189624">
    <property type="component" value="Chromosome 7"/>
</dbReference>
<dbReference type="Gene3D" id="3.40.50.300">
    <property type="entry name" value="P-loop containing nucleotide triphosphate hydrolases"/>
    <property type="match status" value="1"/>
</dbReference>
<comment type="similarity">
    <text evidence="3">Belongs to the activator 1 small subunits family. CTF18 subfamily.</text>
</comment>
<feature type="compositionally biased region" description="Acidic residues" evidence="4">
    <location>
        <begin position="1"/>
        <end position="18"/>
    </location>
</feature>
<dbReference type="InterPro" id="IPR003593">
    <property type="entry name" value="AAA+_ATPase"/>
</dbReference>
<keyword evidence="7" id="KW-1185">Reference proteome</keyword>
<accession>A0AA86VIK8</accession>
<feature type="domain" description="AAA+ ATPase" evidence="5">
    <location>
        <begin position="327"/>
        <end position="485"/>
    </location>
</feature>
<evidence type="ECO:0000313" key="7">
    <source>
        <dbReference type="Proteomes" id="UP001189624"/>
    </source>
</evidence>
<protein>
    <recommendedName>
        <fullName evidence="5">AAA+ ATPase domain-containing protein</fullName>
    </recommendedName>
</protein>
<keyword evidence="2" id="KW-0539">Nucleus</keyword>